<reference evidence="2" key="1">
    <citation type="journal article" date="2013" name="Nat. Genet.">
        <title>The duck genome and transcriptome provide insight into an avian influenza virus reservoir species.</title>
        <authorList>
            <person name="Huang Y."/>
            <person name="Li Y."/>
            <person name="Burt D.W."/>
            <person name="Chen H."/>
            <person name="Zhang Y."/>
            <person name="Qian W."/>
            <person name="Kim H."/>
            <person name="Gan S."/>
            <person name="Zhao Y."/>
            <person name="Li J."/>
            <person name="Yi K."/>
            <person name="Feng H."/>
            <person name="Zhu P."/>
            <person name="Li B."/>
            <person name="Liu Q."/>
            <person name="Fairley S."/>
            <person name="Magor K.E."/>
            <person name="Du Z."/>
            <person name="Hu X."/>
            <person name="Goodman L."/>
            <person name="Tafer H."/>
            <person name="Vignal A."/>
            <person name="Lee T."/>
            <person name="Kim K.W."/>
            <person name="Sheng Z."/>
            <person name="An Y."/>
            <person name="Searle S."/>
            <person name="Herrero J."/>
            <person name="Groenen M.A."/>
            <person name="Crooijmans R.P."/>
            <person name="Faraut T."/>
            <person name="Cai Q."/>
            <person name="Webster R.G."/>
            <person name="Aldridge J.R."/>
            <person name="Warren W.C."/>
            <person name="Bartschat S."/>
            <person name="Kehr S."/>
            <person name="Marz M."/>
            <person name="Stadler P.F."/>
            <person name="Smith J."/>
            <person name="Kraus R.H."/>
            <person name="Zhao Y."/>
            <person name="Ren L."/>
            <person name="Fei J."/>
            <person name="Morisson M."/>
            <person name="Kaiser P."/>
            <person name="Griffin D.K."/>
            <person name="Rao M."/>
            <person name="Pitel F."/>
            <person name="Wang J."/>
            <person name="Li N."/>
        </authorList>
    </citation>
    <scope>NUCLEOTIDE SEQUENCE [LARGE SCALE GENOMIC DNA]</scope>
</reference>
<organism evidence="1 2">
    <name type="scientific">Anas platyrhynchos</name>
    <name type="common">Mallard</name>
    <name type="synonym">Anas boschas</name>
    <dbReference type="NCBI Taxonomy" id="8839"/>
    <lineage>
        <taxon>Eukaryota</taxon>
        <taxon>Metazoa</taxon>
        <taxon>Chordata</taxon>
        <taxon>Craniata</taxon>
        <taxon>Vertebrata</taxon>
        <taxon>Euteleostomi</taxon>
        <taxon>Archelosauria</taxon>
        <taxon>Archosauria</taxon>
        <taxon>Dinosauria</taxon>
        <taxon>Saurischia</taxon>
        <taxon>Theropoda</taxon>
        <taxon>Coelurosauria</taxon>
        <taxon>Aves</taxon>
        <taxon>Neognathae</taxon>
        <taxon>Galloanserae</taxon>
        <taxon>Anseriformes</taxon>
        <taxon>Anatidae</taxon>
        <taxon>Anatinae</taxon>
        <taxon>Anas</taxon>
    </lineage>
</organism>
<sequence length="37" mass="4367">MAAYQQKRMLAPVVQDPELLIPPKLNKNLQWKLHLLQ</sequence>
<dbReference type="Proteomes" id="UP000296049">
    <property type="component" value="Unassembled WGS sequence"/>
</dbReference>
<evidence type="ECO:0000313" key="1">
    <source>
        <dbReference type="EMBL" id="EOB03238.1"/>
    </source>
</evidence>
<dbReference type="AlphaFoldDB" id="R0LS51"/>
<name>R0LS51_ANAPL</name>
<proteinExistence type="predicted"/>
<evidence type="ECO:0000313" key="2">
    <source>
        <dbReference type="Proteomes" id="UP000296049"/>
    </source>
</evidence>
<accession>R0LS51</accession>
<gene>
    <name evidence="1" type="ORF">Anapl_10781</name>
</gene>
<keyword evidence="2" id="KW-1185">Reference proteome</keyword>
<dbReference type="EMBL" id="KB742876">
    <property type="protein sequence ID" value="EOB03238.1"/>
    <property type="molecule type" value="Genomic_DNA"/>
</dbReference>
<protein>
    <submittedName>
        <fullName evidence="1">Uncharacterized protein</fullName>
    </submittedName>
</protein>